<evidence type="ECO:0000256" key="1">
    <source>
        <dbReference type="ARBA" id="ARBA00023015"/>
    </source>
</evidence>
<comment type="caution">
    <text evidence="5">The sequence shown here is derived from an EMBL/GenBank/DDBJ whole genome shotgun (WGS) entry which is preliminary data.</text>
</comment>
<name>A0A943DZW1_BACT4</name>
<accession>A0A943DZW1</accession>
<proteinExistence type="predicted"/>
<organism evidence="5 6">
    <name type="scientific">Bacteroides thetaiotaomicron</name>
    <dbReference type="NCBI Taxonomy" id="818"/>
    <lineage>
        <taxon>Bacteria</taxon>
        <taxon>Pseudomonadati</taxon>
        <taxon>Bacteroidota</taxon>
        <taxon>Bacteroidia</taxon>
        <taxon>Bacteroidales</taxon>
        <taxon>Bacteroidaceae</taxon>
        <taxon>Bacteroides</taxon>
    </lineage>
</organism>
<gene>
    <name evidence="5" type="ORF">KHY35_23485</name>
</gene>
<dbReference type="EMBL" id="JAGZEE010000070">
    <property type="protein sequence ID" value="MBS5413631.1"/>
    <property type="molecule type" value="Genomic_DNA"/>
</dbReference>
<evidence type="ECO:0000313" key="6">
    <source>
        <dbReference type="Proteomes" id="UP000782901"/>
    </source>
</evidence>
<dbReference type="SUPFAM" id="SSF46785">
    <property type="entry name" value="Winged helix' DNA-binding domain"/>
    <property type="match status" value="1"/>
</dbReference>
<dbReference type="InterPro" id="IPR036388">
    <property type="entry name" value="WH-like_DNA-bd_sf"/>
</dbReference>
<dbReference type="InterPro" id="IPR036390">
    <property type="entry name" value="WH_DNA-bd_sf"/>
</dbReference>
<dbReference type="Proteomes" id="UP000782901">
    <property type="component" value="Unassembled WGS sequence"/>
</dbReference>
<sequence>MGNNFKEAICPACSIIDRFGDKWSLRILVLLHTNGTMRFNEIFKSTPNISQRMLSVALKSLEADKLVSRKVYSEIPPRVEYTLTLLGQSLIPPLEGVIQWAISNADEIIEHRNKQNEK</sequence>
<dbReference type="PANTHER" id="PTHR33204">
    <property type="entry name" value="TRANSCRIPTIONAL REGULATOR, MARR FAMILY"/>
    <property type="match status" value="1"/>
</dbReference>
<keyword evidence="1" id="KW-0805">Transcription regulation</keyword>
<evidence type="ECO:0000256" key="2">
    <source>
        <dbReference type="ARBA" id="ARBA00023125"/>
    </source>
</evidence>
<keyword evidence="3" id="KW-0804">Transcription</keyword>
<dbReference type="Pfam" id="PF01638">
    <property type="entry name" value="HxlR"/>
    <property type="match status" value="1"/>
</dbReference>
<dbReference type="InterPro" id="IPR002577">
    <property type="entry name" value="HTH_HxlR"/>
</dbReference>
<reference evidence="5" key="1">
    <citation type="submission" date="2021-02" db="EMBL/GenBank/DDBJ databases">
        <title>Infant gut strain persistence is associated with maternal origin, phylogeny, and functional potential including surface adhesion and iron acquisition.</title>
        <authorList>
            <person name="Lou Y.C."/>
        </authorList>
    </citation>
    <scope>NUCLEOTIDE SEQUENCE</scope>
    <source>
        <strain evidence="5">L3_082_243G1_dasL3_082_243G1_maxbin2.maxbin.015s ta_sub</strain>
    </source>
</reference>
<dbReference type="PROSITE" id="PS51118">
    <property type="entry name" value="HTH_HXLR"/>
    <property type="match status" value="1"/>
</dbReference>
<keyword evidence="2" id="KW-0238">DNA-binding</keyword>
<dbReference type="Gene3D" id="1.10.10.10">
    <property type="entry name" value="Winged helix-like DNA-binding domain superfamily/Winged helix DNA-binding domain"/>
    <property type="match status" value="1"/>
</dbReference>
<dbReference type="AlphaFoldDB" id="A0A943DZW1"/>
<evidence type="ECO:0000256" key="3">
    <source>
        <dbReference type="ARBA" id="ARBA00023163"/>
    </source>
</evidence>
<evidence type="ECO:0000313" key="5">
    <source>
        <dbReference type="EMBL" id="MBS5413631.1"/>
    </source>
</evidence>
<dbReference type="GO" id="GO:0003677">
    <property type="term" value="F:DNA binding"/>
    <property type="evidence" value="ECO:0007669"/>
    <property type="project" value="UniProtKB-KW"/>
</dbReference>
<evidence type="ECO:0000259" key="4">
    <source>
        <dbReference type="PROSITE" id="PS51118"/>
    </source>
</evidence>
<dbReference type="PANTHER" id="PTHR33204:SF39">
    <property type="entry name" value="TRANSCRIPTIONAL REGULATORY PROTEIN"/>
    <property type="match status" value="1"/>
</dbReference>
<feature type="domain" description="HTH hxlR-type" evidence="4">
    <location>
        <begin position="10"/>
        <end position="109"/>
    </location>
</feature>
<protein>
    <submittedName>
        <fullName evidence="5">Helix-turn-helix transcriptional regulator</fullName>
    </submittedName>
</protein>